<gene>
    <name evidence="1" type="ORF">NTJ_11490</name>
</gene>
<keyword evidence="2" id="KW-1185">Reference proteome</keyword>
<name>A0ABN7B2P6_9HEMI</name>
<evidence type="ECO:0000313" key="1">
    <source>
        <dbReference type="EMBL" id="BES98675.1"/>
    </source>
</evidence>
<keyword evidence="1" id="KW-0687">Ribonucleoprotein</keyword>
<dbReference type="GO" id="GO:0005840">
    <property type="term" value="C:ribosome"/>
    <property type="evidence" value="ECO:0007669"/>
    <property type="project" value="UniProtKB-KW"/>
</dbReference>
<evidence type="ECO:0000313" key="2">
    <source>
        <dbReference type="Proteomes" id="UP001307889"/>
    </source>
</evidence>
<reference evidence="1 2" key="1">
    <citation type="submission" date="2023-09" db="EMBL/GenBank/DDBJ databases">
        <title>Nesidiocoris tenuis whole genome shotgun sequence.</title>
        <authorList>
            <person name="Shibata T."/>
            <person name="Shimoda M."/>
            <person name="Kobayashi T."/>
            <person name="Uehara T."/>
        </authorList>
    </citation>
    <scope>NUCLEOTIDE SEQUENCE [LARGE SCALE GENOMIC DNA]</scope>
    <source>
        <strain evidence="1 2">Japan</strain>
    </source>
</reference>
<proteinExistence type="predicted"/>
<accession>A0ABN7B2P6</accession>
<organism evidence="1 2">
    <name type="scientific">Nesidiocoris tenuis</name>
    <dbReference type="NCBI Taxonomy" id="355587"/>
    <lineage>
        <taxon>Eukaryota</taxon>
        <taxon>Metazoa</taxon>
        <taxon>Ecdysozoa</taxon>
        <taxon>Arthropoda</taxon>
        <taxon>Hexapoda</taxon>
        <taxon>Insecta</taxon>
        <taxon>Pterygota</taxon>
        <taxon>Neoptera</taxon>
        <taxon>Paraneoptera</taxon>
        <taxon>Hemiptera</taxon>
        <taxon>Heteroptera</taxon>
        <taxon>Panheteroptera</taxon>
        <taxon>Cimicomorpha</taxon>
        <taxon>Miridae</taxon>
        <taxon>Dicyphina</taxon>
        <taxon>Nesidiocoris</taxon>
    </lineage>
</organism>
<dbReference type="EMBL" id="AP028917">
    <property type="protein sequence ID" value="BES98675.1"/>
    <property type="molecule type" value="Genomic_DNA"/>
</dbReference>
<dbReference type="Proteomes" id="UP001307889">
    <property type="component" value="Chromosome 9"/>
</dbReference>
<sequence>MNKTTPWTIQPWHIRVAFRKSGVIVPENAIKIPDKPISGPDLSLENKDFVCVITINGQEKANARCRIHHWATNPSERLPYVQYPWCQKSEPIFEEEAPILEKLPLVKQREKNLIKL</sequence>
<protein>
    <submittedName>
        <fullName evidence="1">Ribosomal protein L9</fullName>
    </submittedName>
</protein>
<keyword evidence="1" id="KW-0689">Ribosomal protein</keyword>